<dbReference type="SUPFAM" id="SSF46785">
    <property type="entry name" value="Winged helix' DNA-binding domain"/>
    <property type="match status" value="1"/>
</dbReference>
<dbReference type="STRING" id="755732.Fluta_0266"/>
<dbReference type="HOGENOM" id="CLU_107144_1_1_10"/>
<keyword evidence="3" id="KW-1185">Reference proteome</keyword>
<dbReference type="InterPro" id="IPR036390">
    <property type="entry name" value="WH_DNA-bd_sf"/>
</dbReference>
<evidence type="ECO:0000256" key="1">
    <source>
        <dbReference type="ARBA" id="ARBA00023125"/>
    </source>
</evidence>
<dbReference type="PANTHER" id="PTHR33221">
    <property type="entry name" value="WINGED HELIX-TURN-HELIX TRANSCRIPTIONAL REGULATOR, RRF2 FAMILY"/>
    <property type="match status" value="1"/>
</dbReference>
<evidence type="ECO:0000313" key="3">
    <source>
        <dbReference type="Proteomes" id="UP000007463"/>
    </source>
</evidence>
<accession>F2ICP8</accession>
<proteinExistence type="predicted"/>
<sequence>MLSKKTKYALHALTYLAKKEANEPTLILEISENGHIPRKFLESILLDLKKQGILNSKMGKGGGYFLRQTPTEIQISTIIRLFNGPIALLPCVSLNYYQRCDECTDEKTCGLNKVFIDVRNETLRILENKSIQDIVDQEL</sequence>
<dbReference type="OrthoDB" id="9802344at2"/>
<protein>
    <submittedName>
        <fullName evidence="2">Transcriptional regulator, BadM/Rrf2 family</fullName>
    </submittedName>
</protein>
<dbReference type="NCBIfam" id="TIGR00738">
    <property type="entry name" value="rrf2_super"/>
    <property type="match status" value="1"/>
</dbReference>
<dbReference type="GO" id="GO:0003700">
    <property type="term" value="F:DNA-binding transcription factor activity"/>
    <property type="evidence" value="ECO:0007669"/>
    <property type="project" value="TreeGrafter"/>
</dbReference>
<dbReference type="eggNOG" id="COG1959">
    <property type="taxonomic scope" value="Bacteria"/>
</dbReference>
<name>F2ICP8_FLUTR</name>
<dbReference type="PROSITE" id="PS01332">
    <property type="entry name" value="HTH_RRF2_1"/>
    <property type="match status" value="1"/>
</dbReference>
<dbReference type="InterPro" id="IPR036388">
    <property type="entry name" value="WH-like_DNA-bd_sf"/>
</dbReference>
<evidence type="ECO:0000313" key="2">
    <source>
        <dbReference type="EMBL" id="AEA42275.1"/>
    </source>
</evidence>
<reference evidence="2 3" key="1">
    <citation type="journal article" date="2011" name="Stand. Genomic Sci.">
        <title>Complete genome sequence of the gliding freshwater bacterium Fluviicola taffensis type strain (RW262).</title>
        <authorList>
            <person name="Woyke T."/>
            <person name="Chertkov O."/>
            <person name="Lapidus A."/>
            <person name="Nolan M."/>
            <person name="Lucas S."/>
            <person name="Del Rio T.G."/>
            <person name="Tice H."/>
            <person name="Cheng J.F."/>
            <person name="Tapia R."/>
            <person name="Han C."/>
            <person name="Goodwin L."/>
            <person name="Pitluck S."/>
            <person name="Liolios K."/>
            <person name="Pagani I."/>
            <person name="Ivanova N."/>
            <person name="Huntemann M."/>
            <person name="Mavromatis K."/>
            <person name="Mikhailova N."/>
            <person name="Pati A."/>
            <person name="Chen A."/>
            <person name="Palaniappan K."/>
            <person name="Land M."/>
            <person name="Hauser L."/>
            <person name="Brambilla E.M."/>
            <person name="Rohde M."/>
            <person name="Mwirichia R."/>
            <person name="Sikorski J."/>
            <person name="Tindall B.J."/>
            <person name="Goker M."/>
            <person name="Bristow J."/>
            <person name="Eisen J.A."/>
            <person name="Markowitz V."/>
            <person name="Hugenholtz P."/>
            <person name="Klenk H.P."/>
            <person name="Kyrpides N.C."/>
        </authorList>
    </citation>
    <scope>NUCLEOTIDE SEQUENCE [LARGE SCALE GENOMIC DNA]</scope>
    <source>
        <strain evidence="3">DSM 16823 / RW262 / RW262</strain>
    </source>
</reference>
<dbReference type="Proteomes" id="UP000007463">
    <property type="component" value="Chromosome"/>
</dbReference>
<dbReference type="InterPro" id="IPR000944">
    <property type="entry name" value="Tscrpt_reg_Rrf2"/>
</dbReference>
<dbReference type="RefSeq" id="WP_013685049.1">
    <property type="nucleotide sequence ID" value="NC_015321.1"/>
</dbReference>
<dbReference type="KEGG" id="fte:Fluta_0266"/>
<keyword evidence="1" id="KW-0238">DNA-binding</keyword>
<dbReference type="GO" id="GO:0005829">
    <property type="term" value="C:cytosol"/>
    <property type="evidence" value="ECO:0007669"/>
    <property type="project" value="TreeGrafter"/>
</dbReference>
<dbReference type="Gene3D" id="1.10.10.10">
    <property type="entry name" value="Winged helix-like DNA-binding domain superfamily/Winged helix DNA-binding domain"/>
    <property type="match status" value="1"/>
</dbReference>
<dbReference type="Pfam" id="PF02082">
    <property type="entry name" value="Rrf2"/>
    <property type="match status" value="1"/>
</dbReference>
<organism evidence="2 3">
    <name type="scientific">Fluviicola taffensis (strain DSM 16823 / NCIMB 13979 / RW262)</name>
    <dbReference type="NCBI Taxonomy" id="755732"/>
    <lineage>
        <taxon>Bacteria</taxon>
        <taxon>Pseudomonadati</taxon>
        <taxon>Bacteroidota</taxon>
        <taxon>Flavobacteriia</taxon>
        <taxon>Flavobacteriales</taxon>
        <taxon>Crocinitomicaceae</taxon>
        <taxon>Fluviicola</taxon>
    </lineage>
</organism>
<reference evidence="3" key="2">
    <citation type="submission" date="2011-02" db="EMBL/GenBank/DDBJ databases">
        <title>The complete genome of Fluviicola taffensis DSM 16823.</title>
        <authorList>
            <consortium name="US DOE Joint Genome Institute (JGI-PGF)"/>
            <person name="Lucas S."/>
            <person name="Copeland A."/>
            <person name="Lapidus A."/>
            <person name="Bruce D."/>
            <person name="Goodwin L."/>
            <person name="Pitluck S."/>
            <person name="Kyrpides N."/>
            <person name="Mavromatis K."/>
            <person name="Ivanova N."/>
            <person name="Mikhailova N."/>
            <person name="Pagani I."/>
            <person name="Chertkov O."/>
            <person name="Detter J.C."/>
            <person name="Han C."/>
            <person name="Tapia R."/>
            <person name="Land M."/>
            <person name="Hauser L."/>
            <person name="Markowitz V."/>
            <person name="Cheng J.-F."/>
            <person name="Hugenholtz P."/>
            <person name="Woyke T."/>
            <person name="Wu D."/>
            <person name="Tindall B."/>
            <person name="Pomrenke H.G."/>
            <person name="Brambilla E."/>
            <person name="Klenk H.-P."/>
            <person name="Eisen J.A."/>
        </authorList>
    </citation>
    <scope>NUCLEOTIDE SEQUENCE [LARGE SCALE GENOMIC DNA]</scope>
    <source>
        <strain evidence="3">DSM 16823 / RW262 / RW262</strain>
    </source>
</reference>
<dbReference type="EMBL" id="CP002542">
    <property type="protein sequence ID" value="AEA42275.1"/>
    <property type="molecule type" value="Genomic_DNA"/>
</dbReference>
<dbReference type="PANTHER" id="PTHR33221:SF5">
    <property type="entry name" value="HTH-TYPE TRANSCRIPTIONAL REGULATOR ISCR"/>
    <property type="match status" value="1"/>
</dbReference>
<dbReference type="AlphaFoldDB" id="F2ICP8"/>
<dbReference type="GO" id="GO:0003677">
    <property type="term" value="F:DNA binding"/>
    <property type="evidence" value="ECO:0007669"/>
    <property type="project" value="UniProtKB-KW"/>
</dbReference>
<dbReference type="InterPro" id="IPR030489">
    <property type="entry name" value="TR_Rrf2-type_CS"/>
</dbReference>
<gene>
    <name evidence="2" type="ordered locus">Fluta_0266</name>
</gene>
<dbReference type="PROSITE" id="PS51197">
    <property type="entry name" value="HTH_RRF2_2"/>
    <property type="match status" value="1"/>
</dbReference>